<dbReference type="InterPro" id="IPR005532">
    <property type="entry name" value="SUMF_dom"/>
</dbReference>
<name>A0A654DH05_SPHMU</name>
<feature type="domain" description="Sulfatase-modifying factor enzyme-like" evidence="2">
    <location>
        <begin position="290"/>
        <end position="547"/>
    </location>
</feature>
<dbReference type="InterPro" id="IPR016187">
    <property type="entry name" value="CTDL_fold"/>
</dbReference>
<dbReference type="GO" id="GO:0120147">
    <property type="term" value="F:formylglycine-generating oxidase activity"/>
    <property type="evidence" value="ECO:0007669"/>
    <property type="project" value="TreeGrafter"/>
</dbReference>
<reference evidence="3 4" key="1">
    <citation type="submission" date="2019-10" db="EMBL/GenBank/DDBJ databases">
        <authorList>
            <person name="Karimi E."/>
        </authorList>
    </citation>
    <scope>NUCLEOTIDE SEQUENCE [LARGE SCALE GENOMIC DNA]</scope>
    <source>
        <strain evidence="3">Sphingobacterium sp. 8BC</strain>
    </source>
</reference>
<gene>
    <name evidence="3" type="primary">pkn1</name>
    <name evidence="3" type="ORF">SPHINGO8BC_60271</name>
</gene>
<dbReference type="AlphaFoldDB" id="A0A654DH05"/>
<evidence type="ECO:0000259" key="2">
    <source>
        <dbReference type="Pfam" id="PF03781"/>
    </source>
</evidence>
<dbReference type="Pfam" id="PF03781">
    <property type="entry name" value="FGE-sulfatase"/>
    <property type="match status" value="1"/>
</dbReference>
<dbReference type="EMBL" id="CABWMV010000025">
    <property type="protein sequence ID" value="VXD04660.1"/>
    <property type="molecule type" value="Genomic_DNA"/>
</dbReference>
<dbReference type="PANTHER" id="PTHR23150">
    <property type="entry name" value="SULFATASE MODIFYING FACTOR 1, 2"/>
    <property type="match status" value="1"/>
</dbReference>
<organism evidence="3 4">
    <name type="scientific">Sphingobacterium multivorum</name>
    <dbReference type="NCBI Taxonomy" id="28454"/>
    <lineage>
        <taxon>Bacteria</taxon>
        <taxon>Pseudomonadati</taxon>
        <taxon>Bacteroidota</taxon>
        <taxon>Sphingobacteriia</taxon>
        <taxon>Sphingobacteriales</taxon>
        <taxon>Sphingobacteriaceae</taxon>
        <taxon>Sphingobacterium</taxon>
    </lineage>
</organism>
<accession>A0A654DH05</accession>
<sequence>MKRMYKIVYFLLAVFSLLSCKQSDNLPLEMSDISLKIGVRTAHAGLSNSSVWADGDEMGLFMMASGQSNLSLGMEYNRKYTYSAGGAAFFLSGQPIYYPTTGQVDIVAYAPYRQVTGNTLSIDLLDQHDLRSLDLLYSNSSIGIVKSKEEVDLNFKHMLSKINFNLTAGLGGSPVVLSSAQISLEGFSSHATFNLATAVLHNANASGTIHVGTNRSAILLPHTGTGGRVLTIQLGAQQMHYTFPVTDAFEQGKEYNYTITVKNKEIEVQRAAITDWQTIGQVTETEPVAADLVWIPEGSFLMGSPNTDTDASANEKPQHWVRFEKGFYMSKYLVTIQDYCDFINASNVTIPSIGYIANVPLNGNWVRGFVANNQYNVPRYNGTKWVPPTGFEHYPMMLLTFDGALAYAKWAGGTLPTEAQWEYACRSGTATRWSFGDDENQLANYAWYNQGSSQFDVGSKLPNPLGLYDMHGLVAEYCFSAGDYPPGAQNQTDALLGPGPANEAEANHAFRGGSYDMASFTATQTRAAYRSLREASYFSNMLGFRIVINP</sequence>
<protein>
    <submittedName>
        <fullName evidence="3">Serine/threonine-protein kinase pkn1</fullName>
        <ecNumber evidence="3">2.7.11.1</ecNumber>
    </submittedName>
</protein>
<feature type="signal peptide" evidence="1">
    <location>
        <begin position="1"/>
        <end position="21"/>
    </location>
</feature>
<dbReference type="PANTHER" id="PTHR23150:SF19">
    <property type="entry name" value="FORMYLGLYCINE-GENERATING ENZYME"/>
    <property type="match status" value="1"/>
</dbReference>
<feature type="chain" id="PRO_5024931523" evidence="1">
    <location>
        <begin position="22"/>
        <end position="550"/>
    </location>
</feature>
<dbReference type="EC" id="2.7.11.1" evidence="3"/>
<evidence type="ECO:0000313" key="3">
    <source>
        <dbReference type="EMBL" id="VXD04660.1"/>
    </source>
</evidence>
<dbReference type="InterPro" id="IPR025049">
    <property type="entry name" value="Mfa-like_1"/>
</dbReference>
<dbReference type="SUPFAM" id="SSF56436">
    <property type="entry name" value="C-type lectin-like"/>
    <property type="match status" value="1"/>
</dbReference>
<keyword evidence="1" id="KW-0732">Signal</keyword>
<dbReference type="CDD" id="cd13120">
    <property type="entry name" value="BF2867_like_N"/>
    <property type="match status" value="1"/>
</dbReference>
<evidence type="ECO:0000256" key="1">
    <source>
        <dbReference type="SAM" id="SignalP"/>
    </source>
</evidence>
<dbReference type="InterPro" id="IPR042278">
    <property type="entry name" value="Mfa-like_1_N"/>
</dbReference>
<dbReference type="InterPro" id="IPR051043">
    <property type="entry name" value="Sulfatase_Mod_Factor_Kinase"/>
</dbReference>
<dbReference type="GO" id="GO:0004674">
    <property type="term" value="F:protein serine/threonine kinase activity"/>
    <property type="evidence" value="ECO:0007669"/>
    <property type="project" value="UniProtKB-EC"/>
</dbReference>
<evidence type="ECO:0000313" key="4">
    <source>
        <dbReference type="Proteomes" id="UP000432350"/>
    </source>
</evidence>
<dbReference type="Gene3D" id="2.60.40.2620">
    <property type="entry name" value="Fimbrillin-like"/>
    <property type="match status" value="1"/>
</dbReference>
<dbReference type="InterPro" id="IPR042095">
    <property type="entry name" value="SUMF_sf"/>
</dbReference>
<dbReference type="Proteomes" id="UP000432350">
    <property type="component" value="Unassembled WGS sequence"/>
</dbReference>
<dbReference type="Gene3D" id="2.60.40.2630">
    <property type="match status" value="1"/>
</dbReference>
<keyword evidence="3" id="KW-0808">Transferase</keyword>
<dbReference type="Gene3D" id="3.90.1580.10">
    <property type="entry name" value="paralog of FGE (formylglycine-generating enzyme)"/>
    <property type="match status" value="1"/>
</dbReference>
<keyword evidence="3" id="KW-0418">Kinase</keyword>
<dbReference type="PROSITE" id="PS51257">
    <property type="entry name" value="PROKAR_LIPOPROTEIN"/>
    <property type="match status" value="1"/>
</dbReference>
<proteinExistence type="predicted"/>
<dbReference type="CDD" id="cd13121">
    <property type="entry name" value="BF2867_like_C"/>
    <property type="match status" value="1"/>
</dbReference>
<dbReference type="Pfam" id="PF13149">
    <property type="entry name" value="Mfa_like_1"/>
    <property type="match status" value="1"/>
</dbReference>